<dbReference type="FunFam" id="2.40.50.140:FF:000062">
    <property type="entry name" value="DNA ligase"/>
    <property type="match status" value="1"/>
</dbReference>
<dbReference type="Gene3D" id="2.40.50.140">
    <property type="entry name" value="Nucleic acid-binding proteins"/>
    <property type="match status" value="1"/>
</dbReference>
<sequence length="732" mass="80809">MQSSQHFVRYISALFSPSLSVVSLSGSGSPSKSSNPGSFESLARTFSAIEEVKNSRGTSVRLLASEYRQLLSFPTSQELTSALYLTASQLAPSYEGVELQFGAKSFVKLLKQLEVQREGDLKTLEKLLTTYPDYGRATQALLDSGRIVIPVLEQSETQLSIQAVHEQLVAIAMDEGAGGVTRKQQLALKLLQQCRCTEERVFVVRMLAHQNLRIGMGEKSILWALAIASDPSTGEGAQKQDTIAPSAQEKSWVECVTAAYAQHPNYHVLAKLLRASQHINDIGRKIEWLHNEARPLTGVPVLTMSAYPVSSVAAVLGRISKSTSHTATCEYKYDGARVQVHLSSLDDSSTYSVRRIFSRNMEDVTEKFSSLLDVLVKRVTAHNSKAQGSAFGKSLIVEGEVVALDRQTGTFRPFQVLQTRTTTEFCLFLFDLLAVDGINLLQENLRKRRALLHDLLEEESGYVEFVKHLDISLASGENVLIEEDVAEKMDTETAHVAKLVQNCLEKAVASGCEGLMVKALDGIDSAYKAGRRSFSWMKLKHDYLLDHSTRSKRKSAAVRGSGNGTFLVDTLDLVPIGAFYGKGQRTGVFGSFLMAAYNSTSGKFETIGKVGTGFSHSHLTEVAARLCKQVLPATDEVPEQYQSYSIRSRHPDVWLSPAEVWEIKATQLIKSPSYTCGAIDSVDVATAGIPRKGLALRFPRFVRYRPDKKPLQATDSEQVMELYQQQRQQVPH</sequence>
<dbReference type="AlphaFoldDB" id="A0AAU9L505"/>
<keyword evidence="10" id="KW-0131">Cell cycle</keyword>
<evidence type="ECO:0000256" key="13">
    <source>
        <dbReference type="RuleBase" id="RU004196"/>
    </source>
</evidence>
<dbReference type="GO" id="GO:0005739">
    <property type="term" value="C:mitochondrion"/>
    <property type="evidence" value="ECO:0007669"/>
    <property type="project" value="TreeGrafter"/>
</dbReference>
<evidence type="ECO:0000256" key="2">
    <source>
        <dbReference type="ARBA" id="ARBA00022598"/>
    </source>
</evidence>
<dbReference type="InterPro" id="IPR012308">
    <property type="entry name" value="DNA_ligase_ATP-dep_N"/>
</dbReference>
<dbReference type="GO" id="GO:0003910">
    <property type="term" value="F:DNA ligase (ATP) activity"/>
    <property type="evidence" value="ECO:0007669"/>
    <property type="project" value="UniProtKB-EC"/>
</dbReference>
<dbReference type="GO" id="GO:0005524">
    <property type="term" value="F:ATP binding"/>
    <property type="evidence" value="ECO:0007669"/>
    <property type="project" value="UniProtKB-KW"/>
</dbReference>
<dbReference type="Gene3D" id="1.10.3260.10">
    <property type="entry name" value="DNA ligase, ATP-dependent, N-terminal domain"/>
    <property type="match status" value="1"/>
</dbReference>
<dbReference type="PROSITE" id="PS00697">
    <property type="entry name" value="DNA_LIGASE_A1"/>
    <property type="match status" value="1"/>
</dbReference>
<evidence type="ECO:0000256" key="4">
    <source>
        <dbReference type="ARBA" id="ARBA00022705"/>
    </source>
</evidence>
<evidence type="ECO:0000256" key="10">
    <source>
        <dbReference type="ARBA" id="ARBA00023306"/>
    </source>
</evidence>
<dbReference type="PANTHER" id="PTHR45674:SF4">
    <property type="entry name" value="DNA LIGASE 1"/>
    <property type="match status" value="1"/>
</dbReference>
<dbReference type="GO" id="GO:0005634">
    <property type="term" value="C:nucleus"/>
    <property type="evidence" value="ECO:0007669"/>
    <property type="project" value="TreeGrafter"/>
</dbReference>
<keyword evidence="7 12" id="KW-0067">ATP-binding</keyword>
<dbReference type="InterPro" id="IPR036599">
    <property type="entry name" value="DNA_ligase_N_sf"/>
</dbReference>
<protein>
    <recommendedName>
        <fullName evidence="12">DNA ligase</fullName>
        <ecNumber evidence="12">6.5.1.1</ecNumber>
    </recommendedName>
</protein>
<comment type="similarity">
    <text evidence="1 13">Belongs to the ATP-dependent DNA ligase family.</text>
</comment>
<dbReference type="InterPro" id="IPR016059">
    <property type="entry name" value="DNA_ligase_ATP-dep_CS"/>
</dbReference>
<reference evidence="15" key="1">
    <citation type="submission" date="2021-11" db="EMBL/GenBank/DDBJ databases">
        <authorList>
            <person name="Islam A."/>
            <person name="Islam S."/>
            <person name="Flora M.S."/>
            <person name="Rahman M."/>
            <person name="Ziaur R.M."/>
            <person name="Epstein J.H."/>
            <person name="Hassan M."/>
            <person name="Klassen M."/>
            <person name="Woodard K."/>
            <person name="Webb A."/>
            <person name="Webby R.J."/>
            <person name="El Zowalaty M.E."/>
        </authorList>
    </citation>
    <scope>NUCLEOTIDE SEQUENCE</scope>
    <source>
        <strain evidence="15">Pbs3</strain>
    </source>
</reference>
<keyword evidence="4" id="KW-0235">DNA replication</keyword>
<keyword evidence="6 12" id="KW-0227">DNA damage</keyword>
<dbReference type="PANTHER" id="PTHR45674">
    <property type="entry name" value="DNA LIGASE 1/3 FAMILY MEMBER"/>
    <property type="match status" value="1"/>
</dbReference>
<dbReference type="InterPro" id="IPR012310">
    <property type="entry name" value="DNA_ligase_ATP-dep_cent"/>
</dbReference>
<dbReference type="Pfam" id="PF01068">
    <property type="entry name" value="DNA_ligase_A_M"/>
    <property type="match status" value="1"/>
</dbReference>
<evidence type="ECO:0000256" key="8">
    <source>
        <dbReference type="ARBA" id="ARBA00023172"/>
    </source>
</evidence>
<evidence type="ECO:0000313" key="16">
    <source>
        <dbReference type="Proteomes" id="UP001160483"/>
    </source>
</evidence>
<dbReference type="SUPFAM" id="SSF50249">
    <property type="entry name" value="Nucleic acid-binding proteins"/>
    <property type="match status" value="1"/>
</dbReference>
<dbReference type="GO" id="GO:0006310">
    <property type="term" value="P:DNA recombination"/>
    <property type="evidence" value="ECO:0007669"/>
    <property type="project" value="UniProtKB-KW"/>
</dbReference>
<dbReference type="SUPFAM" id="SSF56091">
    <property type="entry name" value="DNA ligase/mRNA capping enzyme, catalytic domain"/>
    <property type="match status" value="1"/>
</dbReference>
<proteinExistence type="inferred from homology"/>
<comment type="caution">
    <text evidence="15">The sequence shown here is derived from an EMBL/GenBank/DDBJ whole genome shotgun (WGS) entry which is preliminary data.</text>
</comment>
<dbReference type="PROSITE" id="PS50160">
    <property type="entry name" value="DNA_LIGASE_A3"/>
    <property type="match status" value="1"/>
</dbReference>
<organism evidence="15 16">
    <name type="scientific">Peronospora belbahrii</name>
    <dbReference type="NCBI Taxonomy" id="622444"/>
    <lineage>
        <taxon>Eukaryota</taxon>
        <taxon>Sar</taxon>
        <taxon>Stramenopiles</taxon>
        <taxon>Oomycota</taxon>
        <taxon>Peronosporomycetes</taxon>
        <taxon>Peronosporales</taxon>
        <taxon>Peronosporaceae</taxon>
        <taxon>Peronospora</taxon>
    </lineage>
</organism>
<dbReference type="Pfam" id="PF04679">
    <property type="entry name" value="DNA_ligase_A_C"/>
    <property type="match status" value="1"/>
</dbReference>
<dbReference type="EC" id="6.5.1.1" evidence="12"/>
<evidence type="ECO:0000256" key="9">
    <source>
        <dbReference type="ARBA" id="ARBA00023204"/>
    </source>
</evidence>
<evidence type="ECO:0000256" key="12">
    <source>
        <dbReference type="RuleBase" id="RU000617"/>
    </source>
</evidence>
<evidence type="ECO:0000256" key="1">
    <source>
        <dbReference type="ARBA" id="ARBA00007572"/>
    </source>
</evidence>
<keyword evidence="8 12" id="KW-0233">DNA recombination</keyword>
<dbReference type="GO" id="GO:0006281">
    <property type="term" value="P:DNA repair"/>
    <property type="evidence" value="ECO:0007669"/>
    <property type="project" value="UniProtKB-KW"/>
</dbReference>
<dbReference type="GO" id="GO:0071897">
    <property type="term" value="P:DNA biosynthetic process"/>
    <property type="evidence" value="ECO:0007669"/>
    <property type="project" value="InterPro"/>
</dbReference>
<evidence type="ECO:0000256" key="5">
    <source>
        <dbReference type="ARBA" id="ARBA00022741"/>
    </source>
</evidence>
<dbReference type="InterPro" id="IPR012309">
    <property type="entry name" value="DNA_ligase_ATP-dep_C"/>
</dbReference>
<keyword evidence="2 12" id="KW-0436">Ligase</keyword>
<keyword evidence="9 12" id="KW-0234">DNA repair</keyword>
<evidence type="ECO:0000256" key="11">
    <source>
        <dbReference type="ARBA" id="ARBA00034003"/>
    </source>
</evidence>
<dbReference type="SUPFAM" id="SSF117018">
    <property type="entry name" value="ATP-dependent DNA ligase DNA-binding domain"/>
    <property type="match status" value="1"/>
</dbReference>
<dbReference type="CDD" id="cd07969">
    <property type="entry name" value="OBF_DNA_ligase_I"/>
    <property type="match status" value="1"/>
</dbReference>
<evidence type="ECO:0000259" key="14">
    <source>
        <dbReference type="PROSITE" id="PS50160"/>
    </source>
</evidence>
<dbReference type="NCBIfam" id="TIGR00574">
    <property type="entry name" value="dnl1"/>
    <property type="match status" value="1"/>
</dbReference>
<dbReference type="InterPro" id="IPR012340">
    <property type="entry name" value="NA-bd_OB-fold"/>
</dbReference>
<evidence type="ECO:0000256" key="7">
    <source>
        <dbReference type="ARBA" id="ARBA00022840"/>
    </source>
</evidence>
<name>A0AAU9L505_9STRA</name>
<dbReference type="EMBL" id="CAKKTJ010000324">
    <property type="protein sequence ID" value="CAH0480575.1"/>
    <property type="molecule type" value="Genomic_DNA"/>
</dbReference>
<dbReference type="CDD" id="cd07900">
    <property type="entry name" value="Adenylation_DNA_ligase_I_Euk"/>
    <property type="match status" value="1"/>
</dbReference>
<dbReference type="PROSITE" id="PS00333">
    <property type="entry name" value="DNA_LIGASE_A2"/>
    <property type="match status" value="1"/>
</dbReference>
<dbReference type="Pfam" id="PF04675">
    <property type="entry name" value="DNA_ligase_A_N"/>
    <property type="match status" value="1"/>
</dbReference>
<gene>
    <name evidence="15" type="ORF">PBS003_LOCUS7194</name>
</gene>
<dbReference type="InterPro" id="IPR000977">
    <property type="entry name" value="DNA_ligase_ATP-dep"/>
</dbReference>
<feature type="domain" description="ATP-dependent DNA ligase family profile" evidence="14">
    <location>
        <begin position="418"/>
        <end position="598"/>
    </location>
</feature>
<evidence type="ECO:0000256" key="6">
    <source>
        <dbReference type="ARBA" id="ARBA00022763"/>
    </source>
</evidence>
<keyword evidence="5 12" id="KW-0547">Nucleotide-binding</keyword>
<dbReference type="GO" id="GO:0051301">
    <property type="term" value="P:cell division"/>
    <property type="evidence" value="ECO:0007669"/>
    <property type="project" value="UniProtKB-KW"/>
</dbReference>
<dbReference type="InterPro" id="IPR050191">
    <property type="entry name" value="ATP-dep_DNA_ligase"/>
</dbReference>
<comment type="catalytic activity">
    <reaction evidence="11 12">
        <text>ATP + (deoxyribonucleotide)n-3'-hydroxyl + 5'-phospho-(deoxyribonucleotide)m = (deoxyribonucleotide)n+m + AMP + diphosphate.</text>
        <dbReference type="EC" id="6.5.1.1"/>
    </reaction>
</comment>
<evidence type="ECO:0000256" key="3">
    <source>
        <dbReference type="ARBA" id="ARBA00022618"/>
    </source>
</evidence>
<dbReference type="GO" id="GO:0003677">
    <property type="term" value="F:DNA binding"/>
    <property type="evidence" value="ECO:0007669"/>
    <property type="project" value="InterPro"/>
</dbReference>
<keyword evidence="3" id="KW-0132">Cell division</keyword>
<accession>A0AAU9L505</accession>
<dbReference type="GO" id="GO:0006273">
    <property type="term" value="P:lagging strand elongation"/>
    <property type="evidence" value="ECO:0007669"/>
    <property type="project" value="TreeGrafter"/>
</dbReference>
<evidence type="ECO:0000313" key="15">
    <source>
        <dbReference type="EMBL" id="CAH0480575.1"/>
    </source>
</evidence>
<dbReference type="Gene3D" id="3.30.470.30">
    <property type="entry name" value="DNA ligase/mRNA capping enzyme"/>
    <property type="match status" value="1"/>
</dbReference>
<dbReference type="Proteomes" id="UP001160483">
    <property type="component" value="Unassembled WGS sequence"/>
</dbReference>